<dbReference type="NCBIfam" id="TIGR01474">
    <property type="entry name" value="ubiA_proteo"/>
    <property type="match status" value="1"/>
</dbReference>
<dbReference type="AlphaFoldDB" id="A0A8S4C2L9"/>
<protein>
    <recommendedName>
        <fullName evidence="10">4-hydroxybenzoate polyprenyltransferase, mitochondrial</fullName>
        <shortName evidence="10">4-HB polyprenyltransferase</shortName>
        <ecNumber evidence="10">2.5.1.39</ecNumber>
    </recommendedName>
    <alternativeName>
        <fullName evidence="10">Para-hydroxybenzoate--polyprenyltransferase</fullName>
        <shortName evidence="10">PHB:PPT</shortName>
        <shortName evidence="10">PHB:polyprenyltransferase</shortName>
    </alternativeName>
</protein>
<comment type="subcellular location">
    <subcellularLocation>
        <location evidence="2">Membrane</location>
        <topology evidence="2">Multi-pass membrane protein</topology>
    </subcellularLocation>
    <subcellularLocation>
        <location evidence="10">Mitochondrion inner membrane</location>
        <topology evidence="10">Multi-pass membrane protein</topology>
        <orientation evidence="10">Matrix side</orientation>
    </subcellularLocation>
</comment>
<sequence>MKKQPNDNFSRLNKLIWLFITYTLRILSSVRSYITKGYFALININDPIVRLIRLDKPAPLLLLVLPIWWVVGLAASNPISILFFCAFFFIGAVLMRGAGCIINDIFDIDLDSKVERTKNRPLANKELSVKQALQIMFALLLFAAILLFMLPKSAIYIGIFALVPIAIYPLMKRVTYFPQLFLGLTFNIGVLIAWATLKGTLSWPPILIYAAAAIWTLGYDTIYSYQDIKDDIKLNLKSTAIKFKERGPTFIWSFYQITVALICIAGLHIHLNFFFYIGMAIAIYHLYLQIENLDISNENDCGKKFKSNVEFAFLVFAAILIGRI</sequence>
<keyword evidence="10" id="KW-0496">Mitochondrion</keyword>
<evidence type="ECO:0000256" key="5">
    <source>
        <dbReference type="ARBA" id="ARBA00022679"/>
    </source>
</evidence>
<evidence type="ECO:0000256" key="3">
    <source>
        <dbReference type="ARBA" id="ARBA00005179"/>
    </source>
</evidence>
<dbReference type="EC" id="2.5.1.39" evidence="10"/>
<evidence type="ECO:0000256" key="2">
    <source>
        <dbReference type="ARBA" id="ARBA00004141"/>
    </source>
</evidence>
<dbReference type="InterPro" id="IPR044878">
    <property type="entry name" value="UbiA_sf"/>
</dbReference>
<evidence type="ECO:0000256" key="4">
    <source>
        <dbReference type="ARBA" id="ARBA00005985"/>
    </source>
</evidence>
<dbReference type="GO" id="GO:0008299">
    <property type="term" value="P:isoprenoid biosynthetic process"/>
    <property type="evidence" value="ECO:0007669"/>
    <property type="project" value="UniProtKB-UniRule"/>
</dbReference>
<feature type="transmembrane region" description="Helical" evidence="10">
    <location>
        <begin position="203"/>
        <end position="226"/>
    </location>
</feature>
<feature type="transmembrane region" description="Helical" evidence="10">
    <location>
        <begin position="180"/>
        <end position="197"/>
    </location>
</feature>
<dbReference type="InterPro" id="IPR000537">
    <property type="entry name" value="UbiA_prenyltransferase"/>
</dbReference>
<reference evidence="11" key="1">
    <citation type="submission" date="2021-06" db="EMBL/GenBank/DDBJ databases">
        <authorList>
            <person name="Nardi T."/>
            <person name="Nardi T."/>
        </authorList>
    </citation>
    <scope>NUCLEOTIDE SEQUENCE</scope>
</reference>
<dbReference type="InterPro" id="IPR039653">
    <property type="entry name" value="Prenyltransferase"/>
</dbReference>
<dbReference type="InterPro" id="IPR030470">
    <property type="entry name" value="UbiA_prenylTrfase_CS"/>
</dbReference>
<proteinExistence type="inferred from homology"/>
<evidence type="ECO:0000256" key="6">
    <source>
        <dbReference type="ARBA" id="ARBA00022692"/>
    </source>
</evidence>
<comment type="function">
    <text evidence="10">Catalyzes the prenylation of para-hydroxybenzoate (PHB) with an all-trans polyprenyl group. Mediates the second step in the final reaction sequence of coenzyme Q (CoQ) biosynthesis, which is the condensation of the polyisoprenoid side chain with PHB, generating the first membrane-bound Q intermediate.</text>
</comment>
<keyword evidence="7 10" id="KW-1133">Transmembrane helix</keyword>
<keyword evidence="10" id="KW-0831">Ubiquinone biosynthesis</keyword>
<evidence type="ECO:0000256" key="8">
    <source>
        <dbReference type="ARBA" id="ARBA00023136"/>
    </source>
</evidence>
<dbReference type="CDD" id="cd13959">
    <property type="entry name" value="PT_UbiA_COQ2"/>
    <property type="match status" value="1"/>
</dbReference>
<comment type="similarity">
    <text evidence="4 10">Belongs to the UbiA prenyltransferase family.</text>
</comment>
<dbReference type="FunFam" id="1.10.357.140:FF:000008">
    <property type="entry name" value="4-hydroxybenzoate octaprenyltransferase"/>
    <property type="match status" value="1"/>
</dbReference>
<gene>
    <name evidence="11" type="ORF">MHYMCMPASI_00760</name>
</gene>
<dbReference type="EMBL" id="CAJVAF010000304">
    <property type="protein sequence ID" value="CAG7594346.1"/>
    <property type="molecule type" value="Genomic_DNA"/>
</dbReference>
<accession>A0A8S4C2L9</accession>
<keyword evidence="10" id="KW-0999">Mitochondrion inner membrane</keyword>
<dbReference type="PROSITE" id="PS00943">
    <property type="entry name" value="UBIA"/>
    <property type="match status" value="1"/>
</dbReference>
<comment type="pathway">
    <text evidence="3">Secondary metabolite biosynthesis.</text>
</comment>
<comment type="cofactor">
    <cofactor evidence="1 10">
        <name>Mg(2+)</name>
        <dbReference type="ChEBI" id="CHEBI:18420"/>
    </cofactor>
</comment>
<keyword evidence="8 10" id="KW-0472">Membrane</keyword>
<comment type="caution">
    <text evidence="11">The sequence shown here is derived from an EMBL/GenBank/DDBJ whole genome shotgun (WGS) entry which is preliminary data.</text>
</comment>
<evidence type="ECO:0000256" key="7">
    <source>
        <dbReference type="ARBA" id="ARBA00022989"/>
    </source>
</evidence>
<dbReference type="GO" id="GO:0008412">
    <property type="term" value="F:4-hydroxybenzoate polyprenyltransferase activity"/>
    <property type="evidence" value="ECO:0007669"/>
    <property type="project" value="UniProtKB-EC"/>
</dbReference>
<evidence type="ECO:0000313" key="12">
    <source>
        <dbReference type="Proteomes" id="UP000837675"/>
    </source>
</evidence>
<evidence type="ECO:0000256" key="9">
    <source>
        <dbReference type="ARBA" id="ARBA00023229"/>
    </source>
</evidence>
<dbReference type="Gene3D" id="1.10.357.140">
    <property type="entry name" value="UbiA prenyltransferase"/>
    <property type="match status" value="1"/>
</dbReference>
<dbReference type="InterPro" id="IPR006370">
    <property type="entry name" value="HB_polyprenyltransferase-like"/>
</dbReference>
<dbReference type="GO" id="GO:0005743">
    <property type="term" value="C:mitochondrial inner membrane"/>
    <property type="evidence" value="ECO:0007669"/>
    <property type="project" value="UniProtKB-SubCell"/>
</dbReference>
<evidence type="ECO:0000313" key="11">
    <source>
        <dbReference type="EMBL" id="CAG7594346.1"/>
    </source>
</evidence>
<evidence type="ECO:0000256" key="1">
    <source>
        <dbReference type="ARBA" id="ARBA00001946"/>
    </source>
</evidence>
<organism evidence="11 12">
    <name type="scientific">Hyalomma marginatum</name>
    <dbReference type="NCBI Taxonomy" id="34627"/>
    <lineage>
        <taxon>Eukaryota</taxon>
        <taxon>Metazoa</taxon>
        <taxon>Ecdysozoa</taxon>
        <taxon>Arthropoda</taxon>
        <taxon>Chelicerata</taxon>
        <taxon>Arachnida</taxon>
        <taxon>Acari</taxon>
        <taxon>Parasitiformes</taxon>
        <taxon>Ixodida</taxon>
        <taxon>Ixodoidea</taxon>
        <taxon>Ixodidae</taxon>
        <taxon>Hyalomminae</taxon>
        <taxon>Hyalomma</taxon>
    </lineage>
</organism>
<keyword evidence="6 10" id="KW-0812">Transmembrane</keyword>
<dbReference type="PANTHER" id="PTHR11048:SF28">
    <property type="entry name" value="4-HYDROXYBENZOATE POLYPRENYLTRANSFERASE, MITOCHONDRIAL"/>
    <property type="match status" value="1"/>
</dbReference>
<keyword evidence="5 10" id="KW-0808">Transferase</keyword>
<dbReference type="PANTHER" id="PTHR11048">
    <property type="entry name" value="PRENYLTRANSFERASES"/>
    <property type="match status" value="1"/>
</dbReference>
<keyword evidence="9 10" id="KW-0414">Isoprene biosynthesis</keyword>
<dbReference type="Pfam" id="PF01040">
    <property type="entry name" value="UbiA"/>
    <property type="match status" value="1"/>
</dbReference>
<keyword evidence="12" id="KW-1185">Reference proteome</keyword>
<dbReference type="Gene3D" id="1.20.120.1780">
    <property type="entry name" value="UbiA prenyltransferase"/>
    <property type="match status" value="1"/>
</dbReference>
<dbReference type="Proteomes" id="UP000837675">
    <property type="component" value="Unassembled WGS sequence"/>
</dbReference>
<name>A0A8S4C2L9_9ACAR</name>
<dbReference type="FunFam" id="1.20.120.1780:FF:000001">
    <property type="entry name" value="4-hydroxybenzoate octaprenyltransferase"/>
    <property type="match status" value="1"/>
</dbReference>
<evidence type="ECO:0000256" key="10">
    <source>
        <dbReference type="HAMAP-Rule" id="MF_03189"/>
    </source>
</evidence>
<dbReference type="GO" id="GO:0006744">
    <property type="term" value="P:ubiquinone biosynthetic process"/>
    <property type="evidence" value="ECO:0007669"/>
    <property type="project" value="UniProtKB-UniRule"/>
</dbReference>
<comment type="pathway">
    <text evidence="10">Cofactor biosynthesis; ubiquinone biosynthesis.</text>
</comment>
<comment type="catalytic activity">
    <reaction evidence="10">
        <text>an all-trans-polyprenyl diphosphate + 4-hydroxybenzoate = a 4-hydroxy-3-(all-trans-polyprenyl)benzoate + diphosphate</text>
        <dbReference type="Rhea" id="RHEA:44504"/>
        <dbReference type="Rhea" id="RHEA-COMP:9514"/>
        <dbReference type="Rhea" id="RHEA-COMP:9564"/>
        <dbReference type="ChEBI" id="CHEBI:17879"/>
        <dbReference type="ChEBI" id="CHEBI:33019"/>
        <dbReference type="ChEBI" id="CHEBI:58914"/>
        <dbReference type="ChEBI" id="CHEBI:78396"/>
        <dbReference type="EC" id="2.5.1.39"/>
    </reaction>
</comment>
<dbReference type="HAMAP" id="MF_01635">
    <property type="entry name" value="UbiA"/>
    <property type="match status" value="1"/>
</dbReference>
<feature type="transmembrane region" description="Helical" evidence="10">
    <location>
        <begin position="247"/>
        <end position="267"/>
    </location>
</feature>
<dbReference type="GO" id="GO:0005886">
    <property type="term" value="C:plasma membrane"/>
    <property type="evidence" value="ECO:0007669"/>
    <property type="project" value="TreeGrafter"/>
</dbReference>
<feature type="transmembrane region" description="Helical" evidence="10">
    <location>
        <begin position="15"/>
        <end position="34"/>
    </location>
</feature>